<dbReference type="AlphaFoldDB" id="A0A8C5DNP2"/>
<proteinExistence type="predicted"/>
<dbReference type="Pfam" id="PF07679">
    <property type="entry name" value="I-set"/>
    <property type="match status" value="1"/>
</dbReference>
<dbReference type="InterPro" id="IPR003599">
    <property type="entry name" value="Ig_sub"/>
</dbReference>
<evidence type="ECO:0000313" key="4">
    <source>
        <dbReference type="Proteomes" id="UP000694680"/>
    </source>
</evidence>
<keyword evidence="4" id="KW-1185">Reference proteome</keyword>
<dbReference type="Proteomes" id="UP000694680">
    <property type="component" value="Chromosome 10"/>
</dbReference>
<evidence type="ECO:0000256" key="1">
    <source>
        <dbReference type="ARBA" id="ARBA00022729"/>
    </source>
</evidence>
<sequence>GKNWLPTSNCCPSFPMKCCLYFASVPYLCFPTGATIPANTKHSLRFEVFNNGTLVLRNIQLQDRGQYLCTAQNRFGSDRMVITLAVQTEAPKIQQPKSTEIAVYVGKTVTLECLASGKPPAQISWILPDRTFIHSANFSSKGDYKCIASNAAGADTITYHLHVAALPPSISEGATDTVNIPAGTSMFVHCSVKGKPEPALRWMLPSGIYVKPSQFVGRRLFVFPNGTLYVKNVLPNDSGRYRRMVEIMSVSFNVPMERTRSFLRLASSNFEAGFLLNKLWIHYIDVSQRFLSHDALCAMILCSTQYNSQQQICSSLVYT</sequence>
<dbReference type="Gene3D" id="2.60.40.10">
    <property type="entry name" value="Immunoglobulins"/>
    <property type="match status" value="3"/>
</dbReference>
<evidence type="ECO:0000313" key="3">
    <source>
        <dbReference type="Ensembl" id="ENSGWIP00000005963.1"/>
    </source>
</evidence>
<dbReference type="GO" id="GO:0016020">
    <property type="term" value="C:membrane"/>
    <property type="evidence" value="ECO:0007669"/>
    <property type="project" value="UniProtKB-SubCell"/>
</dbReference>
<dbReference type="Ensembl" id="ENSGWIT00000006577.1">
    <property type="protein sequence ID" value="ENSGWIP00000005963.1"/>
    <property type="gene ID" value="ENSGWIG00000003474.1"/>
</dbReference>
<dbReference type="InterPro" id="IPR050467">
    <property type="entry name" value="LRFN"/>
</dbReference>
<dbReference type="InterPro" id="IPR007110">
    <property type="entry name" value="Ig-like_dom"/>
</dbReference>
<feature type="domain" description="Ig-like" evidence="2">
    <location>
        <begin position="168"/>
        <end position="253"/>
    </location>
</feature>
<reference evidence="3" key="2">
    <citation type="submission" date="2025-08" db="UniProtKB">
        <authorList>
            <consortium name="Ensembl"/>
        </authorList>
    </citation>
    <scope>IDENTIFICATION</scope>
</reference>
<dbReference type="InterPro" id="IPR013098">
    <property type="entry name" value="Ig_I-set"/>
</dbReference>
<dbReference type="PANTHER" id="PTHR45842">
    <property type="entry name" value="SYNAPTIC ADHESION-LIKE MOLECULE SALM"/>
    <property type="match status" value="1"/>
</dbReference>
<dbReference type="SUPFAM" id="SSF48726">
    <property type="entry name" value="Immunoglobulin"/>
    <property type="match status" value="3"/>
</dbReference>
<dbReference type="SMART" id="SM00408">
    <property type="entry name" value="IGc2"/>
    <property type="match status" value="3"/>
</dbReference>
<accession>A0A8C5DNP2</accession>
<reference evidence="3" key="3">
    <citation type="submission" date="2025-09" db="UniProtKB">
        <authorList>
            <consortium name="Ensembl"/>
        </authorList>
    </citation>
    <scope>IDENTIFICATION</scope>
</reference>
<feature type="domain" description="Ig-like" evidence="2">
    <location>
        <begin position="91"/>
        <end position="158"/>
    </location>
</feature>
<dbReference type="InterPro" id="IPR003598">
    <property type="entry name" value="Ig_sub2"/>
</dbReference>
<reference evidence="3" key="1">
    <citation type="submission" date="2020-06" db="EMBL/GenBank/DDBJ databases">
        <authorList>
            <consortium name="Wellcome Sanger Institute Data Sharing"/>
        </authorList>
    </citation>
    <scope>NUCLEOTIDE SEQUENCE [LARGE SCALE GENOMIC DNA]</scope>
</reference>
<evidence type="ECO:0000259" key="2">
    <source>
        <dbReference type="PROSITE" id="PS50835"/>
    </source>
</evidence>
<dbReference type="CDD" id="cd00096">
    <property type="entry name" value="Ig"/>
    <property type="match status" value="1"/>
</dbReference>
<dbReference type="PANTHER" id="PTHR45842:SF4">
    <property type="entry name" value="MATRIX-REMODELING-ASSOCIATED PROTEIN 5"/>
    <property type="match status" value="1"/>
</dbReference>
<dbReference type="Pfam" id="PF13927">
    <property type="entry name" value="Ig_3"/>
    <property type="match status" value="2"/>
</dbReference>
<name>A0A8C5DNP2_GOUWI</name>
<dbReference type="PROSITE" id="PS50835">
    <property type="entry name" value="IG_LIKE"/>
    <property type="match status" value="2"/>
</dbReference>
<protein>
    <recommendedName>
        <fullName evidence="2">Ig-like domain-containing protein</fullName>
    </recommendedName>
</protein>
<dbReference type="InterPro" id="IPR013783">
    <property type="entry name" value="Ig-like_fold"/>
</dbReference>
<organism evidence="3 4">
    <name type="scientific">Gouania willdenowi</name>
    <name type="common">Blunt-snouted clingfish</name>
    <name type="synonym">Lepadogaster willdenowi</name>
    <dbReference type="NCBI Taxonomy" id="441366"/>
    <lineage>
        <taxon>Eukaryota</taxon>
        <taxon>Metazoa</taxon>
        <taxon>Chordata</taxon>
        <taxon>Craniata</taxon>
        <taxon>Vertebrata</taxon>
        <taxon>Euteleostomi</taxon>
        <taxon>Actinopterygii</taxon>
        <taxon>Neopterygii</taxon>
        <taxon>Teleostei</taxon>
        <taxon>Neoteleostei</taxon>
        <taxon>Acanthomorphata</taxon>
        <taxon>Ovalentaria</taxon>
        <taxon>Blenniimorphae</taxon>
        <taxon>Blenniiformes</taxon>
        <taxon>Gobiesocoidei</taxon>
        <taxon>Gobiesocidae</taxon>
        <taxon>Gobiesocinae</taxon>
        <taxon>Gouania</taxon>
    </lineage>
</organism>
<keyword evidence="1" id="KW-0732">Signal</keyword>
<dbReference type="InterPro" id="IPR036179">
    <property type="entry name" value="Ig-like_dom_sf"/>
</dbReference>
<dbReference type="SMART" id="SM00409">
    <property type="entry name" value="IG"/>
    <property type="match status" value="3"/>
</dbReference>